<dbReference type="AlphaFoldDB" id="A0A4U2Z379"/>
<protein>
    <submittedName>
        <fullName evidence="1">Uncharacterized protein</fullName>
    </submittedName>
</protein>
<gene>
    <name evidence="1" type="ORF">FC756_12060</name>
</gene>
<proteinExistence type="predicted"/>
<keyword evidence="2" id="KW-1185">Reference proteome</keyword>
<dbReference type="Proteomes" id="UP000308744">
    <property type="component" value="Unassembled WGS sequence"/>
</dbReference>
<name>A0A4U2Z379_9BACI</name>
<accession>A0A4U2Z379</accession>
<evidence type="ECO:0000313" key="2">
    <source>
        <dbReference type="Proteomes" id="UP000308744"/>
    </source>
</evidence>
<sequence length="312" mass="36021">MTTAITGKEFVQLHPNTRQQTLAQKLDYVVVDGKPYSTETGEYLGDKYVHDLVPRRTAGQYKVIESKRILDEHEVENGGFVFTFFKQSRMISERFPTLNNSDIARLMYLGTYIAWNTGRIQYDNGRVIDREGFEKLMGLSTKRSRELFKRYVEAEILTERDDCIFMNPTVFYRGNVKTISPAVSDMQHTRLFKKTIRDLYEKTNGRTVGQLALVYSVMPFLNFETNTICFNPDETDLDRLRPMGLEKLAVLLGYANAGKLKTALNRVQIDGQVVFNFYENPRDRREKRITVNPRTIFAGTGEQLAAIMVQFN</sequence>
<evidence type="ECO:0000313" key="1">
    <source>
        <dbReference type="EMBL" id="TKI67910.1"/>
    </source>
</evidence>
<reference evidence="1 2" key="1">
    <citation type="submission" date="2019-04" db="EMBL/GenBank/DDBJ databases">
        <title>Lysinibacillus genome sequencing.</title>
        <authorList>
            <person name="Dunlap C."/>
        </authorList>
    </citation>
    <scope>NUCLEOTIDE SEQUENCE [LARGE SCALE GENOMIC DNA]</scope>
    <source>
        <strain evidence="1 2">CCTCC AB 2010389</strain>
    </source>
</reference>
<comment type="caution">
    <text evidence="1">The sequence shown here is derived from an EMBL/GenBank/DDBJ whole genome shotgun (WGS) entry which is preliminary data.</text>
</comment>
<dbReference type="RefSeq" id="WP_107895482.1">
    <property type="nucleotide sequence ID" value="NZ_PYWM01000010.1"/>
</dbReference>
<dbReference type="EMBL" id="SZPU01000042">
    <property type="protein sequence ID" value="TKI67910.1"/>
    <property type="molecule type" value="Genomic_DNA"/>
</dbReference>
<organism evidence="1 2">
    <name type="scientific">Lysinibacillus mangiferihumi</name>
    <dbReference type="NCBI Taxonomy" id="1130819"/>
    <lineage>
        <taxon>Bacteria</taxon>
        <taxon>Bacillati</taxon>
        <taxon>Bacillota</taxon>
        <taxon>Bacilli</taxon>
        <taxon>Bacillales</taxon>
        <taxon>Bacillaceae</taxon>
        <taxon>Lysinibacillus</taxon>
    </lineage>
</organism>